<feature type="region of interest" description="Disordered" evidence="1">
    <location>
        <begin position="184"/>
        <end position="235"/>
    </location>
</feature>
<organism evidence="2">
    <name type="scientific">Timema cristinae</name>
    <name type="common">Walking stick</name>
    <dbReference type="NCBI Taxonomy" id="61476"/>
    <lineage>
        <taxon>Eukaryota</taxon>
        <taxon>Metazoa</taxon>
        <taxon>Ecdysozoa</taxon>
        <taxon>Arthropoda</taxon>
        <taxon>Hexapoda</taxon>
        <taxon>Insecta</taxon>
        <taxon>Pterygota</taxon>
        <taxon>Neoptera</taxon>
        <taxon>Polyneoptera</taxon>
        <taxon>Phasmatodea</taxon>
        <taxon>Timematodea</taxon>
        <taxon>Timematoidea</taxon>
        <taxon>Timematidae</taxon>
        <taxon>Timema</taxon>
    </lineage>
</organism>
<name>A0A7R9CBG8_TIMCR</name>
<proteinExistence type="predicted"/>
<dbReference type="AlphaFoldDB" id="A0A7R9CBG8"/>
<reference evidence="2" key="1">
    <citation type="submission" date="2020-11" db="EMBL/GenBank/DDBJ databases">
        <authorList>
            <person name="Tran Van P."/>
        </authorList>
    </citation>
    <scope>NUCLEOTIDE SEQUENCE</scope>
</reference>
<accession>A0A7R9CBG8</accession>
<sequence>MTETRVLWIQLPRHLSYACDCQVQENSVDETGFHTHLLHASSSMVQGEGEGGNIHLASALVSVPNRHEVDAGLRCSKPKLRMEVFSSKPENSAPPLPTETLSPSRHIYLLLLLRTTSKLLAATCGGGVEVNNNNNTVLKEAVPRHQQPAVGVAAVAATPCTSCFLQPPVPYHHRLQQPWAGMTAPTASQHQPTARRARVALEPEHAAASRRASQVPWARSGGAAKRSRLATAQSHDVSTAAGTSWANQQQFVVAAAPEAASRPSWSTPVACRQQQEPQMVAPCGGGVKDCKTCCQQPPVKETPEQQWGSQYYGPCRGASEDNTRILWNNESMLRLFQV</sequence>
<protein>
    <submittedName>
        <fullName evidence="2">Uncharacterized protein</fullName>
    </submittedName>
</protein>
<gene>
    <name evidence="2" type="ORF">TCEB3V08_LOCUS1573</name>
</gene>
<evidence type="ECO:0000313" key="2">
    <source>
        <dbReference type="EMBL" id="CAD7393605.1"/>
    </source>
</evidence>
<evidence type="ECO:0000256" key="1">
    <source>
        <dbReference type="SAM" id="MobiDB-lite"/>
    </source>
</evidence>
<dbReference type="EMBL" id="OC316758">
    <property type="protein sequence ID" value="CAD7393605.1"/>
    <property type="molecule type" value="Genomic_DNA"/>
</dbReference>